<accession>A0ABW5JJB7</accession>
<dbReference type="EMBL" id="JBHULI010000024">
    <property type="protein sequence ID" value="MFD2532863.1"/>
    <property type="molecule type" value="Genomic_DNA"/>
</dbReference>
<evidence type="ECO:0000256" key="1">
    <source>
        <dbReference type="ARBA" id="ARBA00006479"/>
    </source>
</evidence>
<evidence type="ECO:0000313" key="3">
    <source>
        <dbReference type="Proteomes" id="UP001597460"/>
    </source>
</evidence>
<evidence type="ECO:0000313" key="2">
    <source>
        <dbReference type="EMBL" id="MFD2532863.1"/>
    </source>
</evidence>
<protein>
    <submittedName>
        <fullName evidence="2">ROK family protein</fullName>
    </submittedName>
</protein>
<dbReference type="InterPro" id="IPR043129">
    <property type="entry name" value="ATPase_NBD"/>
</dbReference>
<dbReference type="PANTHER" id="PTHR18964">
    <property type="entry name" value="ROK (REPRESSOR, ORF, KINASE) FAMILY"/>
    <property type="match status" value="1"/>
</dbReference>
<reference evidence="3" key="1">
    <citation type="journal article" date="2019" name="Int. J. Syst. Evol. Microbiol.">
        <title>The Global Catalogue of Microorganisms (GCM) 10K type strain sequencing project: providing services to taxonomists for standard genome sequencing and annotation.</title>
        <authorList>
            <consortium name="The Broad Institute Genomics Platform"/>
            <consortium name="The Broad Institute Genome Sequencing Center for Infectious Disease"/>
            <person name="Wu L."/>
            <person name="Ma J."/>
        </authorList>
    </citation>
    <scope>NUCLEOTIDE SEQUENCE [LARGE SCALE GENOMIC DNA]</scope>
    <source>
        <strain evidence="3">KCTC 52042</strain>
    </source>
</reference>
<dbReference type="Pfam" id="PF00480">
    <property type="entry name" value="ROK"/>
    <property type="match status" value="1"/>
</dbReference>
<dbReference type="RefSeq" id="WP_390302073.1">
    <property type="nucleotide sequence ID" value="NZ_JBHULI010000024.1"/>
</dbReference>
<organism evidence="2 3">
    <name type="scientific">Gracilimonas halophila</name>
    <dbReference type="NCBI Taxonomy" id="1834464"/>
    <lineage>
        <taxon>Bacteria</taxon>
        <taxon>Pseudomonadati</taxon>
        <taxon>Balneolota</taxon>
        <taxon>Balneolia</taxon>
        <taxon>Balneolales</taxon>
        <taxon>Balneolaceae</taxon>
        <taxon>Gracilimonas</taxon>
    </lineage>
</organism>
<dbReference type="CDD" id="cd23763">
    <property type="entry name" value="ASKHA_ATPase_ROK"/>
    <property type="match status" value="1"/>
</dbReference>
<dbReference type="Proteomes" id="UP001597460">
    <property type="component" value="Unassembled WGS sequence"/>
</dbReference>
<comment type="caution">
    <text evidence="2">The sequence shown here is derived from an EMBL/GenBank/DDBJ whole genome shotgun (WGS) entry which is preliminary data.</text>
</comment>
<dbReference type="SUPFAM" id="SSF53067">
    <property type="entry name" value="Actin-like ATPase domain"/>
    <property type="match status" value="1"/>
</dbReference>
<proteinExistence type="inferred from homology"/>
<gene>
    <name evidence="2" type="ORF">ACFSVN_10435</name>
</gene>
<dbReference type="PANTHER" id="PTHR18964:SF149">
    <property type="entry name" value="BIFUNCTIONAL UDP-N-ACETYLGLUCOSAMINE 2-EPIMERASE_N-ACETYLMANNOSAMINE KINASE"/>
    <property type="match status" value="1"/>
</dbReference>
<dbReference type="Gene3D" id="3.30.420.40">
    <property type="match status" value="2"/>
</dbReference>
<comment type="similarity">
    <text evidence="1">Belongs to the ROK (NagC/XylR) family.</text>
</comment>
<name>A0ABW5JJB7_9BACT</name>
<dbReference type="InterPro" id="IPR000600">
    <property type="entry name" value="ROK"/>
</dbReference>
<sequence length="282" mass="30835">MDLIGIDLGATNVRVARILNNNIISVSTEKIENSASPEDLINQIRMLISKEIEPSVSAIGMGVPSVVDVEAGIVYDVQNIPSWKKVPLKKILEKDFDKPVFINNDANCFVLGEKYFGKARGSSSVAGLIIGTGFAAGLIFNNKLYSGPNCGAGEVGMIPYLDSIYEHYCSGQFFEKHKNIKGSKLFELALENDEEALDVYEEFGTHLGNALKAVLYAYDPELIVFGGGVRKAYPFFKDAMYRSMADFAYKNSLDNLTITVSELDEIAVLGAAALVLDHKTQN</sequence>
<keyword evidence="3" id="KW-1185">Reference proteome</keyword>